<sequence length="278" mass="30425">MTSPTITLNDGIEIPQVGFGTFQVEPEQTQRTVEDALAAGYRHIDTAAGYYNEAGVGAAVRACGLPRDEVFVTTKLRNGDQGYEQALRAFEDSRRELGLDVVDLYLIHWPVPSKDLYVETWRAFEKLLADGAVRAIGVSNFLPEHLDRLVRETDVVPAVNQVEVHPTFQQRPTQDASTGHGIAVQAYSPLGRGKDLQADAITTVAERLGVTTGQVALRWHVQAGRIVIPKSVTPERIRSNLDLFSFDLTAQDVAAIDALDSDERLGADPATAAFSQMR</sequence>
<evidence type="ECO:0000256" key="3">
    <source>
        <dbReference type="ARBA" id="ARBA00023002"/>
    </source>
</evidence>
<evidence type="ECO:0000256" key="1">
    <source>
        <dbReference type="ARBA" id="ARBA00007905"/>
    </source>
</evidence>
<comment type="similarity">
    <text evidence="1">Belongs to the aldo/keto reductase family.</text>
</comment>
<name>A0ABY5KI20_9CELL</name>
<keyword evidence="2" id="KW-0521">NADP</keyword>
<dbReference type="PROSITE" id="PS00062">
    <property type="entry name" value="ALDOKETO_REDUCTASE_2"/>
    <property type="match status" value="1"/>
</dbReference>
<dbReference type="Proteomes" id="UP001316384">
    <property type="component" value="Chromosome"/>
</dbReference>
<keyword evidence="3" id="KW-0560">Oxidoreductase</keyword>
<dbReference type="Pfam" id="PF00248">
    <property type="entry name" value="Aldo_ket_red"/>
    <property type="match status" value="1"/>
</dbReference>
<dbReference type="PRINTS" id="PR00069">
    <property type="entry name" value="ALDKETRDTASE"/>
</dbReference>
<organism evidence="5 6">
    <name type="scientific">Cellulomonas xiejunii</name>
    <dbReference type="NCBI Taxonomy" id="2968083"/>
    <lineage>
        <taxon>Bacteria</taxon>
        <taxon>Bacillati</taxon>
        <taxon>Actinomycetota</taxon>
        <taxon>Actinomycetes</taxon>
        <taxon>Micrococcales</taxon>
        <taxon>Cellulomonadaceae</taxon>
        <taxon>Cellulomonas</taxon>
    </lineage>
</organism>
<gene>
    <name evidence="5" type="ORF">NP048_09700</name>
</gene>
<keyword evidence="6" id="KW-1185">Reference proteome</keyword>
<dbReference type="InterPro" id="IPR018170">
    <property type="entry name" value="Aldo/ket_reductase_CS"/>
</dbReference>
<dbReference type="InterPro" id="IPR023210">
    <property type="entry name" value="NADP_OxRdtase_dom"/>
</dbReference>
<dbReference type="InterPro" id="IPR036812">
    <property type="entry name" value="NAD(P)_OxRdtase_dom_sf"/>
</dbReference>
<dbReference type="PIRSF" id="PIRSF000097">
    <property type="entry name" value="AKR"/>
    <property type="match status" value="1"/>
</dbReference>
<evidence type="ECO:0000259" key="4">
    <source>
        <dbReference type="Pfam" id="PF00248"/>
    </source>
</evidence>
<evidence type="ECO:0000313" key="6">
    <source>
        <dbReference type="Proteomes" id="UP001316384"/>
    </source>
</evidence>
<proteinExistence type="inferred from homology"/>
<dbReference type="RefSeq" id="WP_227575421.1">
    <property type="nucleotide sequence ID" value="NZ_CP101987.1"/>
</dbReference>
<dbReference type="EMBL" id="CP101987">
    <property type="protein sequence ID" value="UUI70112.1"/>
    <property type="molecule type" value="Genomic_DNA"/>
</dbReference>
<dbReference type="PANTHER" id="PTHR43827:SF3">
    <property type="entry name" value="NADP-DEPENDENT OXIDOREDUCTASE DOMAIN-CONTAINING PROTEIN"/>
    <property type="match status" value="1"/>
</dbReference>
<accession>A0ABY5KI20</accession>
<evidence type="ECO:0000313" key="5">
    <source>
        <dbReference type="EMBL" id="UUI70112.1"/>
    </source>
</evidence>
<reference evidence="5 6" key="1">
    <citation type="submission" date="2022-07" db="EMBL/GenBank/DDBJ databases">
        <title>Novel species in genus cellulomonas.</title>
        <authorList>
            <person name="Ye L."/>
        </authorList>
    </citation>
    <scope>NUCLEOTIDE SEQUENCE [LARGE SCALE GENOMIC DNA]</scope>
    <source>
        <strain evidence="6">zg-B89</strain>
    </source>
</reference>
<dbReference type="PROSITE" id="PS00063">
    <property type="entry name" value="ALDOKETO_REDUCTASE_3"/>
    <property type="match status" value="1"/>
</dbReference>
<dbReference type="PROSITE" id="PS00798">
    <property type="entry name" value="ALDOKETO_REDUCTASE_1"/>
    <property type="match status" value="1"/>
</dbReference>
<dbReference type="InterPro" id="IPR020471">
    <property type="entry name" value="AKR"/>
</dbReference>
<dbReference type="Gene3D" id="3.20.20.100">
    <property type="entry name" value="NADP-dependent oxidoreductase domain"/>
    <property type="match status" value="1"/>
</dbReference>
<dbReference type="SUPFAM" id="SSF51430">
    <property type="entry name" value="NAD(P)-linked oxidoreductase"/>
    <property type="match status" value="1"/>
</dbReference>
<evidence type="ECO:0000256" key="2">
    <source>
        <dbReference type="ARBA" id="ARBA00022857"/>
    </source>
</evidence>
<protein>
    <submittedName>
        <fullName evidence="5">Aldo/keto reductase</fullName>
    </submittedName>
</protein>
<dbReference type="PANTHER" id="PTHR43827">
    <property type="entry name" value="2,5-DIKETO-D-GLUCONIC ACID REDUCTASE"/>
    <property type="match status" value="1"/>
</dbReference>
<feature type="domain" description="NADP-dependent oxidoreductase" evidence="4">
    <location>
        <begin position="18"/>
        <end position="260"/>
    </location>
</feature>